<dbReference type="OrthoDB" id="7473114at2759"/>
<comment type="caution">
    <text evidence="1">The sequence shown here is derived from an EMBL/GenBank/DDBJ whole genome shotgun (WGS) entry which is preliminary data.</text>
</comment>
<accession>A0A371HL42</accession>
<dbReference type="Proteomes" id="UP000257109">
    <property type="component" value="Unassembled WGS sequence"/>
</dbReference>
<dbReference type="EMBL" id="QJKJ01002292">
    <property type="protein sequence ID" value="RDY03480.1"/>
    <property type="molecule type" value="Genomic_DNA"/>
</dbReference>
<keyword evidence="2" id="KW-1185">Reference proteome</keyword>
<feature type="non-terminal residue" evidence="1">
    <location>
        <position position="1"/>
    </location>
</feature>
<evidence type="ECO:0008006" key="3">
    <source>
        <dbReference type="Google" id="ProtNLM"/>
    </source>
</evidence>
<sequence length="61" mass="7438">MDDEIHVIQKNEMWKLTNLPADKRSIGVKWMYKTKYNLKGEIDHFKARFMEEPRIVIKLEM</sequence>
<proteinExistence type="predicted"/>
<gene>
    <name evidence="1" type="ORF">CR513_12927</name>
</gene>
<evidence type="ECO:0000313" key="2">
    <source>
        <dbReference type="Proteomes" id="UP000257109"/>
    </source>
</evidence>
<reference evidence="1" key="1">
    <citation type="submission" date="2018-05" db="EMBL/GenBank/DDBJ databases">
        <title>Draft genome of Mucuna pruriens seed.</title>
        <authorList>
            <person name="Nnadi N.E."/>
            <person name="Vos R."/>
            <person name="Hasami M.H."/>
            <person name="Devisetty U.K."/>
            <person name="Aguiy J.C."/>
        </authorList>
    </citation>
    <scope>NUCLEOTIDE SEQUENCE [LARGE SCALE GENOMIC DNA]</scope>
    <source>
        <strain evidence="1">JCA_2017</strain>
    </source>
</reference>
<dbReference type="AlphaFoldDB" id="A0A371HL42"/>
<name>A0A371HL42_MUCPR</name>
<protein>
    <recommendedName>
        <fullName evidence="3">Reverse transcriptase Ty1/copia-type domain-containing protein</fullName>
    </recommendedName>
</protein>
<evidence type="ECO:0000313" key="1">
    <source>
        <dbReference type="EMBL" id="RDY03480.1"/>
    </source>
</evidence>
<organism evidence="1 2">
    <name type="scientific">Mucuna pruriens</name>
    <name type="common">Velvet bean</name>
    <name type="synonym">Dolichos pruriens</name>
    <dbReference type="NCBI Taxonomy" id="157652"/>
    <lineage>
        <taxon>Eukaryota</taxon>
        <taxon>Viridiplantae</taxon>
        <taxon>Streptophyta</taxon>
        <taxon>Embryophyta</taxon>
        <taxon>Tracheophyta</taxon>
        <taxon>Spermatophyta</taxon>
        <taxon>Magnoliopsida</taxon>
        <taxon>eudicotyledons</taxon>
        <taxon>Gunneridae</taxon>
        <taxon>Pentapetalae</taxon>
        <taxon>rosids</taxon>
        <taxon>fabids</taxon>
        <taxon>Fabales</taxon>
        <taxon>Fabaceae</taxon>
        <taxon>Papilionoideae</taxon>
        <taxon>50 kb inversion clade</taxon>
        <taxon>NPAAA clade</taxon>
        <taxon>indigoferoid/millettioid clade</taxon>
        <taxon>Phaseoleae</taxon>
        <taxon>Mucuna</taxon>
    </lineage>
</organism>